<feature type="transmembrane region" description="Helical" evidence="1">
    <location>
        <begin position="230"/>
        <end position="249"/>
    </location>
</feature>
<evidence type="ECO:0000313" key="3">
    <source>
        <dbReference type="Proteomes" id="UP000727962"/>
    </source>
</evidence>
<reference evidence="2" key="1">
    <citation type="submission" date="2020-07" db="EMBL/GenBank/DDBJ databases">
        <title>Huge and variable diversity of episymbiotic CPR bacteria and DPANN archaea in groundwater ecosystems.</title>
        <authorList>
            <person name="He C.Y."/>
            <person name="Keren R."/>
            <person name="Whittaker M."/>
            <person name="Farag I.F."/>
            <person name="Doudna J."/>
            <person name="Cate J.H.D."/>
            <person name="Banfield J.F."/>
        </authorList>
    </citation>
    <scope>NUCLEOTIDE SEQUENCE</scope>
    <source>
        <strain evidence="2">NC_groundwater_17_Pr7_B-0.1um_64_12</strain>
    </source>
</reference>
<keyword evidence="1" id="KW-1133">Transmembrane helix</keyword>
<proteinExistence type="predicted"/>
<comment type="caution">
    <text evidence="2">The sequence shown here is derived from an EMBL/GenBank/DDBJ whole genome shotgun (WGS) entry which is preliminary data.</text>
</comment>
<feature type="transmembrane region" description="Helical" evidence="1">
    <location>
        <begin position="412"/>
        <end position="432"/>
    </location>
</feature>
<keyword evidence="1" id="KW-0472">Membrane</keyword>
<keyword evidence="1" id="KW-0812">Transmembrane</keyword>
<name>A0A931LT92_FIMGI</name>
<accession>A0A931LT92</accession>
<dbReference type="AlphaFoldDB" id="A0A931LT92"/>
<feature type="transmembrane region" description="Helical" evidence="1">
    <location>
        <begin position="6"/>
        <end position="29"/>
    </location>
</feature>
<feature type="transmembrane region" description="Helical" evidence="1">
    <location>
        <begin position="173"/>
        <end position="194"/>
    </location>
</feature>
<feature type="transmembrane region" description="Helical" evidence="1">
    <location>
        <begin position="68"/>
        <end position="88"/>
    </location>
</feature>
<evidence type="ECO:0000313" key="2">
    <source>
        <dbReference type="EMBL" id="MBI1756932.1"/>
    </source>
</evidence>
<dbReference type="Proteomes" id="UP000727962">
    <property type="component" value="Unassembled WGS sequence"/>
</dbReference>
<feature type="transmembrane region" description="Helical" evidence="1">
    <location>
        <begin position="256"/>
        <end position="274"/>
    </location>
</feature>
<feature type="transmembrane region" description="Helical" evidence="1">
    <location>
        <begin position="280"/>
        <end position="296"/>
    </location>
</feature>
<feature type="transmembrane region" description="Helical" evidence="1">
    <location>
        <begin position="206"/>
        <end position="224"/>
    </location>
</feature>
<feature type="transmembrane region" description="Helical" evidence="1">
    <location>
        <begin position="444"/>
        <end position="464"/>
    </location>
</feature>
<sequence length="471" mass="48026">MRFDEGILTTTILPLAALAVGLFALFLAYRTPERAKPAGRASESITLVCMLLASGYAAWRWAPPAEHTGALLGLALGAVAVWIGGWLPDKSPNELRTAAFLGIGAAAAGALHLLPVKQATAGQSALLVGAMLGVLAALRSPGSLAAGQAAVFASAIALTDALGGIHLSGDLGPSAGCVAALGLALALLVGFGLAETLEPLRRGKPVLLLVLLAAAGWILGRRLFDSVPAWEIMVGGALPAFALFAWALREDGPPDLVRLGLAFLLIFGLATLAFAMLQGLGIALLLLALLAACGALGRCRVAMVAGALLGLGLYRLFHQAHFEVVRSVDIGQHYAMLGVVLGMIAPLIPGEWARRQPSSGVRVALATFVWGIAFIGLPLIAVVVLGAKGAIGMLLGISVAPLLSARSGARDWGAVATAAGFGALASLGYGWLSPIELERDAKIRVVAIAGAALVVAALFIAWLAPAPEEPA</sequence>
<feature type="transmembrane region" description="Helical" evidence="1">
    <location>
        <begin position="368"/>
        <end position="400"/>
    </location>
</feature>
<feature type="transmembrane region" description="Helical" evidence="1">
    <location>
        <begin position="301"/>
        <end position="318"/>
    </location>
</feature>
<feature type="transmembrane region" description="Helical" evidence="1">
    <location>
        <begin position="330"/>
        <end position="348"/>
    </location>
</feature>
<organism evidence="2 3">
    <name type="scientific">Fimbriimonas ginsengisoli</name>
    <dbReference type="NCBI Taxonomy" id="1005039"/>
    <lineage>
        <taxon>Bacteria</taxon>
        <taxon>Bacillati</taxon>
        <taxon>Armatimonadota</taxon>
        <taxon>Fimbriimonadia</taxon>
        <taxon>Fimbriimonadales</taxon>
        <taxon>Fimbriimonadaceae</taxon>
        <taxon>Fimbriimonas</taxon>
    </lineage>
</organism>
<protein>
    <submittedName>
        <fullName evidence="2">Uncharacterized protein</fullName>
    </submittedName>
</protein>
<feature type="transmembrane region" description="Helical" evidence="1">
    <location>
        <begin position="95"/>
        <end position="114"/>
    </location>
</feature>
<dbReference type="EMBL" id="JACOSL010000045">
    <property type="protein sequence ID" value="MBI1756932.1"/>
    <property type="molecule type" value="Genomic_DNA"/>
</dbReference>
<gene>
    <name evidence="2" type="ORF">HYR64_07490</name>
</gene>
<feature type="transmembrane region" description="Helical" evidence="1">
    <location>
        <begin position="41"/>
        <end position="62"/>
    </location>
</feature>
<evidence type="ECO:0000256" key="1">
    <source>
        <dbReference type="SAM" id="Phobius"/>
    </source>
</evidence>